<sequence length="212" mass="24568">MNFSREPKLNEYQGKFRGLAEDQFGKSTEKEFYEPHWPVFFYSCEAIQDTDVFARFSGGLPADFTMFNLKENSLLLYGGDLRDQFPVRYRPNMVDEWASFAPTYHLHRAEELAKEEDGVKACYALSRSVLQAARVVVWKDARCTSSSYEKIVSTFEGLNKSEELPGWALMARNQDFDVSLETVREKLEPAGWFVRRVLKEKVFSENSFSLFS</sequence>
<dbReference type="AlphaFoldDB" id="A0A133UTZ1"/>
<comment type="caution">
    <text evidence="1">The sequence shown here is derived from an EMBL/GenBank/DDBJ whole genome shotgun (WGS) entry which is preliminary data.</text>
</comment>
<evidence type="ECO:0000313" key="1">
    <source>
        <dbReference type="EMBL" id="KXA97701.1"/>
    </source>
</evidence>
<evidence type="ECO:0000313" key="2">
    <source>
        <dbReference type="Proteomes" id="UP000070463"/>
    </source>
</evidence>
<gene>
    <name evidence="1" type="ORF">AKJ37_02500</name>
</gene>
<protein>
    <submittedName>
        <fullName evidence="1">Uncharacterized protein</fullName>
    </submittedName>
</protein>
<proteinExistence type="predicted"/>
<dbReference type="EMBL" id="LHXR01000022">
    <property type="protein sequence ID" value="KXA97701.1"/>
    <property type="molecule type" value="Genomic_DNA"/>
</dbReference>
<accession>A0A133UTZ1</accession>
<organism evidence="1 2">
    <name type="scientific">candidate division MSBL1 archaeon SCGC-AAA259I09</name>
    <dbReference type="NCBI Taxonomy" id="1698267"/>
    <lineage>
        <taxon>Archaea</taxon>
        <taxon>Methanobacteriati</taxon>
        <taxon>Methanobacteriota</taxon>
        <taxon>candidate division MSBL1</taxon>
    </lineage>
</organism>
<dbReference type="Proteomes" id="UP000070463">
    <property type="component" value="Unassembled WGS sequence"/>
</dbReference>
<name>A0A133UTZ1_9EURY</name>
<keyword evidence="2" id="KW-1185">Reference proteome</keyword>
<reference evidence="1 2" key="1">
    <citation type="journal article" date="2016" name="Sci. Rep.">
        <title>Metabolic traits of an uncultured archaeal lineage -MSBL1- from brine pools of the Red Sea.</title>
        <authorList>
            <person name="Mwirichia R."/>
            <person name="Alam I."/>
            <person name="Rashid M."/>
            <person name="Vinu M."/>
            <person name="Ba-Alawi W."/>
            <person name="Anthony Kamau A."/>
            <person name="Kamanda Ngugi D."/>
            <person name="Goker M."/>
            <person name="Klenk H.P."/>
            <person name="Bajic V."/>
            <person name="Stingl U."/>
        </authorList>
    </citation>
    <scope>NUCLEOTIDE SEQUENCE [LARGE SCALE GENOMIC DNA]</scope>
    <source>
        <strain evidence="1">SCGC-AAA259I09</strain>
    </source>
</reference>